<sequence>MPPRISVPLRFSVSKLCLRPAPSPSNPQLPIIPVANLVTMAQRRKYKDPYALAQAKQRKDANTSRQAELQKQRKEALGDPVRGITTEFVQSFDNVGGSAVLQEVTSTENPSEGVRITSADDVLLNHFLKPSELEASIRHSQLLTEPVIDKVRDSADPALEAAAKKKHEEGHKNATAALARIVSLANASQKDKTRANIMRCIDIFGRHKTDSTLRPRAPTNPLILGDKPLPEKTPRAGPDTGSSEVQIAILTAKIRVLADQLDTRGGKKDKVNKRNLRIMVHKRQKLLRYLRTKERGGDRWQHVTNTLGLSEGTWKGEISL</sequence>
<dbReference type="InterPro" id="IPR009068">
    <property type="entry name" value="uS15_NS1_RNA-bd_sf"/>
</dbReference>
<dbReference type="STRING" id="149040.A0A194X5F1"/>
<feature type="region of interest" description="Disordered" evidence="4">
    <location>
        <begin position="211"/>
        <end position="242"/>
    </location>
</feature>
<dbReference type="FunCoup" id="A0A194X5F1">
    <property type="interactions" value="237"/>
</dbReference>
<evidence type="ECO:0000256" key="3">
    <source>
        <dbReference type="ARBA" id="ARBA00023274"/>
    </source>
</evidence>
<dbReference type="GO" id="GO:0005737">
    <property type="term" value="C:cytoplasm"/>
    <property type="evidence" value="ECO:0007669"/>
    <property type="project" value="UniProtKB-ARBA"/>
</dbReference>
<dbReference type="PANTHER" id="PTHR23321:SF26">
    <property type="entry name" value="SMALL RIBOSOMAL SUBUNIT PROTEIN US15M"/>
    <property type="match status" value="1"/>
</dbReference>
<keyword evidence="6" id="KW-1185">Reference proteome</keyword>
<dbReference type="SUPFAM" id="SSF47060">
    <property type="entry name" value="S15/NS1 RNA-binding domain"/>
    <property type="match status" value="1"/>
</dbReference>
<dbReference type="Pfam" id="PF00312">
    <property type="entry name" value="Ribosomal_S15"/>
    <property type="match status" value="1"/>
</dbReference>
<dbReference type="GO" id="GO:0006412">
    <property type="term" value="P:translation"/>
    <property type="evidence" value="ECO:0007669"/>
    <property type="project" value="InterPro"/>
</dbReference>
<evidence type="ECO:0000256" key="2">
    <source>
        <dbReference type="ARBA" id="ARBA00022980"/>
    </source>
</evidence>
<dbReference type="InterPro" id="IPR005290">
    <property type="entry name" value="Ribosomal_uS15_bac-type"/>
</dbReference>
<dbReference type="GeneID" id="28824929"/>
<evidence type="ECO:0000256" key="4">
    <source>
        <dbReference type="SAM" id="MobiDB-lite"/>
    </source>
</evidence>
<dbReference type="RefSeq" id="XP_018069659.1">
    <property type="nucleotide sequence ID" value="XM_018215203.1"/>
</dbReference>
<feature type="region of interest" description="Disordered" evidence="4">
    <location>
        <begin position="54"/>
        <end position="77"/>
    </location>
</feature>
<dbReference type="SMART" id="SM01387">
    <property type="entry name" value="Ribosomal_S15"/>
    <property type="match status" value="1"/>
</dbReference>
<reference evidence="5 6" key="1">
    <citation type="submission" date="2015-10" db="EMBL/GenBank/DDBJ databases">
        <title>Full genome of DAOMC 229536 Phialocephala scopiformis, a fungal endophyte of spruce producing the potent anti-insectan compound rugulosin.</title>
        <authorList>
            <consortium name="DOE Joint Genome Institute"/>
            <person name="Walker A.K."/>
            <person name="Frasz S.L."/>
            <person name="Seifert K.A."/>
            <person name="Miller J.D."/>
            <person name="Mondo S.J."/>
            <person name="Labutti K."/>
            <person name="Lipzen A."/>
            <person name="Dockter R."/>
            <person name="Kennedy M."/>
            <person name="Grigoriev I.V."/>
            <person name="Spatafora J.W."/>
        </authorList>
    </citation>
    <scope>NUCLEOTIDE SEQUENCE [LARGE SCALE GENOMIC DNA]</scope>
    <source>
        <strain evidence="5 6">CBS 120377</strain>
    </source>
</reference>
<evidence type="ECO:0000313" key="6">
    <source>
        <dbReference type="Proteomes" id="UP000070700"/>
    </source>
</evidence>
<keyword evidence="3" id="KW-0687">Ribonucleoprotein</keyword>
<gene>
    <name evidence="5" type="ORF">LY89DRAFT_686077</name>
</gene>
<evidence type="ECO:0000256" key="1">
    <source>
        <dbReference type="ARBA" id="ARBA00008434"/>
    </source>
</evidence>
<dbReference type="InParanoid" id="A0A194X5F1"/>
<dbReference type="GO" id="GO:0005840">
    <property type="term" value="C:ribosome"/>
    <property type="evidence" value="ECO:0007669"/>
    <property type="project" value="UniProtKB-KW"/>
</dbReference>
<dbReference type="Proteomes" id="UP000070700">
    <property type="component" value="Unassembled WGS sequence"/>
</dbReference>
<dbReference type="Gene3D" id="1.10.287.10">
    <property type="entry name" value="S15/NS1, RNA-binding"/>
    <property type="match status" value="1"/>
</dbReference>
<comment type="similarity">
    <text evidence="1">Belongs to the universal ribosomal protein uS15 family.</text>
</comment>
<dbReference type="GO" id="GO:1990904">
    <property type="term" value="C:ribonucleoprotein complex"/>
    <property type="evidence" value="ECO:0007669"/>
    <property type="project" value="UniProtKB-KW"/>
</dbReference>
<evidence type="ECO:0000313" key="5">
    <source>
        <dbReference type="EMBL" id="KUJ15304.1"/>
    </source>
</evidence>
<accession>A0A194X5F1</accession>
<feature type="compositionally biased region" description="Basic and acidic residues" evidence="4">
    <location>
        <begin position="57"/>
        <end position="77"/>
    </location>
</feature>
<organism evidence="5 6">
    <name type="scientific">Mollisia scopiformis</name>
    <name type="common">Conifer needle endophyte fungus</name>
    <name type="synonym">Phialocephala scopiformis</name>
    <dbReference type="NCBI Taxonomy" id="149040"/>
    <lineage>
        <taxon>Eukaryota</taxon>
        <taxon>Fungi</taxon>
        <taxon>Dikarya</taxon>
        <taxon>Ascomycota</taxon>
        <taxon>Pezizomycotina</taxon>
        <taxon>Leotiomycetes</taxon>
        <taxon>Helotiales</taxon>
        <taxon>Mollisiaceae</taxon>
        <taxon>Mollisia</taxon>
    </lineage>
</organism>
<dbReference type="OrthoDB" id="441444at2759"/>
<keyword evidence="2 5" id="KW-0689">Ribosomal protein</keyword>
<dbReference type="CDD" id="cd00353">
    <property type="entry name" value="Ribosomal_S15p_S13e"/>
    <property type="match status" value="1"/>
</dbReference>
<dbReference type="PANTHER" id="PTHR23321">
    <property type="entry name" value="RIBOSOMAL PROTEIN S15, BACTERIAL AND ORGANELLAR"/>
    <property type="match status" value="1"/>
</dbReference>
<dbReference type="AlphaFoldDB" id="A0A194X5F1"/>
<dbReference type="EMBL" id="KQ947418">
    <property type="protein sequence ID" value="KUJ15304.1"/>
    <property type="molecule type" value="Genomic_DNA"/>
</dbReference>
<dbReference type="GO" id="GO:0003735">
    <property type="term" value="F:structural constituent of ribosome"/>
    <property type="evidence" value="ECO:0007669"/>
    <property type="project" value="InterPro"/>
</dbReference>
<protein>
    <submittedName>
        <fullName evidence="5">Ribosomal protein-like protein S15</fullName>
    </submittedName>
</protein>
<dbReference type="InterPro" id="IPR000589">
    <property type="entry name" value="Ribosomal_uS15"/>
</dbReference>
<proteinExistence type="inferred from homology"/>
<name>A0A194X5F1_MOLSC</name>
<dbReference type="KEGG" id="psco:LY89DRAFT_686077"/>